<reference evidence="1 2" key="1">
    <citation type="submission" date="2017-08" db="EMBL/GenBank/DDBJ databases">
        <title>Phylogenetic analysis of Mycobacterium avium complex whole genomes.</title>
        <authorList>
            <person name="Caverly L.J."/>
            <person name="Spilker T."/>
            <person name="Lipuma J."/>
        </authorList>
    </citation>
    <scope>NUCLEOTIDE SEQUENCE [LARGE SCALE GENOMIC DNA]</scope>
    <source>
        <strain evidence="1 2">FLAC0165</strain>
    </source>
</reference>
<dbReference type="AlphaFoldDB" id="A0A2A2ZN16"/>
<evidence type="ECO:0000313" key="2">
    <source>
        <dbReference type="Proteomes" id="UP000217768"/>
    </source>
</evidence>
<dbReference type="Proteomes" id="UP000217768">
    <property type="component" value="Unassembled WGS sequence"/>
</dbReference>
<comment type="caution">
    <text evidence="1">The sequence shown here is derived from an EMBL/GenBank/DDBJ whole genome shotgun (WGS) entry which is preliminary data.</text>
</comment>
<organism evidence="1 2">
    <name type="scientific">Mycobacterium avium</name>
    <dbReference type="NCBI Taxonomy" id="1764"/>
    <lineage>
        <taxon>Bacteria</taxon>
        <taxon>Bacillati</taxon>
        <taxon>Actinomycetota</taxon>
        <taxon>Actinomycetes</taxon>
        <taxon>Mycobacteriales</taxon>
        <taxon>Mycobacteriaceae</taxon>
        <taxon>Mycobacterium</taxon>
        <taxon>Mycobacterium avium complex (MAC)</taxon>
    </lineage>
</organism>
<accession>A0A2A2ZN16</accession>
<name>A0A2A2ZN16_MYCAV</name>
<dbReference type="EMBL" id="NSFD01000005">
    <property type="protein sequence ID" value="PBA27896.1"/>
    <property type="molecule type" value="Genomic_DNA"/>
</dbReference>
<proteinExistence type="predicted"/>
<evidence type="ECO:0000313" key="1">
    <source>
        <dbReference type="EMBL" id="PBA27896.1"/>
    </source>
</evidence>
<sequence>MHLPDQDDNATTAALRDITRALQAHLSAHPPADYTAEILAGNWPPPEPDVIGLGGIDGYGEHWTNATFTMRPYYYGDCTCGQADLIEQWSDANPHAPECTQTTIAQLQIRYSGKEFDAHFEQLKNQLAIPDDGAMWHCTCGIEATYQHLKEQHSPTCEQFAPNFVYHSTGAEIRWYKWIGRDMEITGDLPDDFGTQCLRSLGLRR</sequence>
<gene>
    <name evidence="1" type="ORF">CKJ66_04640</name>
</gene>
<protein>
    <submittedName>
        <fullName evidence="1">Uncharacterized protein</fullName>
    </submittedName>
</protein>